<evidence type="ECO:0000256" key="1">
    <source>
        <dbReference type="SAM" id="MobiDB-lite"/>
    </source>
</evidence>
<dbReference type="AlphaFoldDB" id="A0A2H5XDB9"/>
<dbReference type="Proteomes" id="UP000236173">
    <property type="component" value="Unassembled WGS sequence"/>
</dbReference>
<sequence>MAMVARSAATHPESAEVILTTPRGRRHPFPRRRLSPWQWRGTLLALLTVGCLTLHALTVWEGQQIARYKQQQNALTTRMHALRAQIEERLSALTPPSTPATQPPVPLTVQRSATPTSMLGRR</sequence>
<accession>A0A2H5XDB9</accession>
<keyword evidence="2" id="KW-0472">Membrane</keyword>
<protein>
    <submittedName>
        <fullName evidence="3">Uncharacterized protein</fullName>
    </submittedName>
</protein>
<evidence type="ECO:0000313" key="3">
    <source>
        <dbReference type="EMBL" id="GBC99183.1"/>
    </source>
</evidence>
<keyword evidence="2" id="KW-0812">Transmembrane</keyword>
<organism evidence="3 4">
    <name type="scientific">Candidatus Fervidibacter japonicus</name>
    <dbReference type="NCBI Taxonomy" id="2035412"/>
    <lineage>
        <taxon>Bacteria</taxon>
        <taxon>Candidatus Fervidibacterota</taxon>
        <taxon>Candidatus Fervidibacter</taxon>
    </lineage>
</organism>
<gene>
    <name evidence="3" type="ORF">HRbin17_01704</name>
</gene>
<feature type="compositionally biased region" description="Pro residues" evidence="1">
    <location>
        <begin position="96"/>
        <end position="106"/>
    </location>
</feature>
<feature type="transmembrane region" description="Helical" evidence="2">
    <location>
        <begin position="37"/>
        <end position="60"/>
    </location>
</feature>
<reference evidence="4" key="1">
    <citation type="submission" date="2017-09" db="EMBL/GenBank/DDBJ databases">
        <title>Metaegenomics of thermophilic ammonia-oxidizing enrichment culture.</title>
        <authorList>
            <person name="Kato S."/>
            <person name="Suzuki K."/>
        </authorList>
    </citation>
    <scope>NUCLEOTIDE SEQUENCE [LARGE SCALE GENOMIC DNA]</scope>
</reference>
<feature type="region of interest" description="Disordered" evidence="1">
    <location>
        <begin position="1"/>
        <end position="29"/>
    </location>
</feature>
<feature type="compositionally biased region" description="Polar residues" evidence="1">
    <location>
        <begin position="109"/>
        <end position="122"/>
    </location>
</feature>
<proteinExistence type="predicted"/>
<keyword evidence="2" id="KW-1133">Transmembrane helix</keyword>
<feature type="region of interest" description="Disordered" evidence="1">
    <location>
        <begin position="91"/>
        <end position="122"/>
    </location>
</feature>
<comment type="caution">
    <text evidence="3">The sequence shown here is derived from an EMBL/GenBank/DDBJ whole genome shotgun (WGS) entry which is preliminary data.</text>
</comment>
<evidence type="ECO:0000313" key="4">
    <source>
        <dbReference type="Proteomes" id="UP000236173"/>
    </source>
</evidence>
<name>A0A2H5XDB9_9BACT</name>
<evidence type="ECO:0000256" key="2">
    <source>
        <dbReference type="SAM" id="Phobius"/>
    </source>
</evidence>
<dbReference type="EMBL" id="BEHT01000022">
    <property type="protein sequence ID" value="GBC99183.1"/>
    <property type="molecule type" value="Genomic_DNA"/>
</dbReference>